<keyword evidence="2" id="KW-0812">Transmembrane</keyword>
<proteinExistence type="predicted"/>
<reference evidence="3" key="2">
    <citation type="submission" date="2024-01" db="EMBL/GenBank/DDBJ databases">
        <title>Comparative genomics of Cryptococcus and Kwoniella reveals pathogenesis evolution and contrasting modes of karyotype evolution via chromosome fusion or intercentromeric recombination.</title>
        <authorList>
            <person name="Coelho M.A."/>
            <person name="David-Palma M."/>
            <person name="Shea T."/>
            <person name="Bowers K."/>
            <person name="McGinley-Smith S."/>
            <person name="Mohammad A.W."/>
            <person name="Gnirke A."/>
            <person name="Yurkov A.M."/>
            <person name="Nowrousian M."/>
            <person name="Sun S."/>
            <person name="Cuomo C.A."/>
            <person name="Heitman J."/>
        </authorList>
    </citation>
    <scope>NUCLEOTIDE SEQUENCE</scope>
    <source>
        <strain evidence="3">CBS 12478</strain>
    </source>
</reference>
<dbReference type="AlphaFoldDB" id="A0AAJ8LMT9"/>
<feature type="region of interest" description="Disordered" evidence="1">
    <location>
        <begin position="108"/>
        <end position="447"/>
    </location>
</feature>
<feature type="compositionally biased region" description="Polar residues" evidence="1">
    <location>
        <begin position="371"/>
        <end position="385"/>
    </location>
</feature>
<name>A0AAJ8LMT9_9TREE</name>
<gene>
    <name evidence="3" type="ORF">CI109_105239</name>
</gene>
<feature type="compositionally biased region" description="Basic and acidic residues" evidence="1">
    <location>
        <begin position="413"/>
        <end position="429"/>
    </location>
</feature>
<evidence type="ECO:0000256" key="1">
    <source>
        <dbReference type="SAM" id="MobiDB-lite"/>
    </source>
</evidence>
<accession>A0AAJ8LMT9</accession>
<feature type="transmembrane region" description="Helical" evidence="2">
    <location>
        <begin position="73"/>
        <end position="97"/>
    </location>
</feature>
<evidence type="ECO:0000313" key="3">
    <source>
        <dbReference type="EMBL" id="WWD20762.1"/>
    </source>
</evidence>
<sequence>MFALHSTMAPSNPLLSTPTLSLLFPEPTDAPINVAAALLVERQSYVTVSVVANDSGSSTTSASSTKKSGGFPVAIAIPALIGGMALAIAAFGLWWWLSKKKKRERREAWEARQRRKRRQANEAKSARPSVSSSRNPSAGGAKSPLSEKGLVPPVPVLTRNAAPTPHAQDPHAEKGYGYPTSPTYPNGGQQAYGAPAPADQGWQTQPGIEQPPVNYNYDQYGQPIPSQTYGNETASYGQQSNTAPVTVEEPISTTPASSSGEEKTPRKGGRAVARMAAAESAAANAAVDPAYRHKPNKPSPLAIKAQQEKEAAAAAAAAMARQHSPFYSEQERMETLQPPQDEYASRSQGGAGGSRQVVSGEWGVALGSPNGDGSFSTQQQQNLGGQSEYKEDPYLQAKRAQSGQYSTDPYGSYHDDGQGGDGDEYHRAAEGMGLSSASKAAKKSRWV</sequence>
<dbReference type="KEGG" id="ksn:43587383"/>
<keyword evidence="2" id="KW-1133">Transmembrane helix</keyword>
<evidence type="ECO:0000313" key="4">
    <source>
        <dbReference type="Proteomes" id="UP000322225"/>
    </source>
</evidence>
<dbReference type="Proteomes" id="UP000322225">
    <property type="component" value="Chromosome 9"/>
</dbReference>
<dbReference type="GeneID" id="43587383"/>
<protein>
    <submittedName>
        <fullName evidence="3">Uncharacterized protein</fullName>
    </submittedName>
</protein>
<dbReference type="RefSeq" id="XP_031862585.2">
    <property type="nucleotide sequence ID" value="XM_032003263.2"/>
</dbReference>
<feature type="compositionally biased region" description="Low complexity" evidence="1">
    <location>
        <begin position="185"/>
        <end position="201"/>
    </location>
</feature>
<feature type="compositionally biased region" description="Low complexity" evidence="1">
    <location>
        <begin position="271"/>
        <end position="289"/>
    </location>
</feature>
<organism evidence="3 4">
    <name type="scientific">Kwoniella shandongensis</name>
    <dbReference type="NCBI Taxonomy" id="1734106"/>
    <lineage>
        <taxon>Eukaryota</taxon>
        <taxon>Fungi</taxon>
        <taxon>Dikarya</taxon>
        <taxon>Basidiomycota</taxon>
        <taxon>Agaricomycotina</taxon>
        <taxon>Tremellomycetes</taxon>
        <taxon>Tremellales</taxon>
        <taxon>Cryptococcaceae</taxon>
        <taxon>Kwoniella</taxon>
    </lineage>
</organism>
<feature type="compositionally biased region" description="Polar residues" evidence="1">
    <location>
        <begin position="399"/>
        <end position="409"/>
    </location>
</feature>
<dbReference type="EMBL" id="CP144059">
    <property type="protein sequence ID" value="WWD20762.1"/>
    <property type="molecule type" value="Genomic_DNA"/>
</dbReference>
<evidence type="ECO:0000256" key="2">
    <source>
        <dbReference type="SAM" id="Phobius"/>
    </source>
</evidence>
<keyword evidence="4" id="KW-1185">Reference proteome</keyword>
<feature type="compositionally biased region" description="Polar residues" evidence="1">
    <location>
        <begin position="216"/>
        <end position="244"/>
    </location>
</feature>
<reference evidence="3" key="1">
    <citation type="submission" date="2017-08" db="EMBL/GenBank/DDBJ databases">
        <authorList>
            <person name="Cuomo C."/>
            <person name="Billmyre B."/>
            <person name="Heitman J."/>
        </authorList>
    </citation>
    <scope>NUCLEOTIDE SEQUENCE</scope>
    <source>
        <strain evidence="3">CBS 12478</strain>
    </source>
</reference>
<keyword evidence="2" id="KW-0472">Membrane</keyword>